<dbReference type="EMBL" id="CM042886">
    <property type="protein sequence ID" value="KAI4339765.1"/>
    <property type="molecule type" value="Genomic_DNA"/>
</dbReference>
<evidence type="ECO:0000313" key="1">
    <source>
        <dbReference type="EMBL" id="KAI4339765.1"/>
    </source>
</evidence>
<dbReference type="Proteomes" id="UP001057402">
    <property type="component" value="Chromosome 7"/>
</dbReference>
<gene>
    <name evidence="1" type="ORF">MLD38_024672</name>
</gene>
<evidence type="ECO:0000313" key="2">
    <source>
        <dbReference type="Proteomes" id="UP001057402"/>
    </source>
</evidence>
<name>A0ACB9NTZ9_9MYRT</name>
<organism evidence="1 2">
    <name type="scientific">Melastoma candidum</name>
    <dbReference type="NCBI Taxonomy" id="119954"/>
    <lineage>
        <taxon>Eukaryota</taxon>
        <taxon>Viridiplantae</taxon>
        <taxon>Streptophyta</taxon>
        <taxon>Embryophyta</taxon>
        <taxon>Tracheophyta</taxon>
        <taxon>Spermatophyta</taxon>
        <taxon>Magnoliopsida</taxon>
        <taxon>eudicotyledons</taxon>
        <taxon>Gunneridae</taxon>
        <taxon>Pentapetalae</taxon>
        <taxon>rosids</taxon>
        <taxon>malvids</taxon>
        <taxon>Myrtales</taxon>
        <taxon>Melastomataceae</taxon>
        <taxon>Melastomatoideae</taxon>
        <taxon>Melastomateae</taxon>
        <taxon>Melastoma</taxon>
    </lineage>
</organism>
<protein>
    <submittedName>
        <fullName evidence="1">Uncharacterized protein</fullName>
    </submittedName>
</protein>
<sequence>MEEDELLEASAAHYLEKLKPLAADRLDHVSKYEILECVPSNSDTPRKKTCVMEAPAVNIGALNGSPFEENIPDRSCVESESNAAEQLEPTRETAPQFDLNGHGSQTFFADNDQEPRHSSLDQDASSPGTFSDGKSHSSNSPPGSQSNGGAVDSESDADTPFDDQTSSKFGSDSEENVSLDVYAARYSVDPMKVEDNDGTIVVCAEYLAYKNKFYVQPLLVFSSNSVRVQYSASCEKGDTVFLTWELDDIIHVSCRWLQKVSTVSIKLCVISKAASCFNGINDSSGIEELKFEVVDSNWSNRQEVIIGSNARYAAIWEVTSIMEWEEDQVDFSDEKRYFPNFDRPFEEIVYPKGDVDAVSISKRDIDLLQPETFVNDTVIDFYIKYLKNRLQPEDRSRFHFFNSFFFRKLADLDKDPSSISDGRAAFLRVRKWTRKINLFEKDYIFIPVNFNLHWSLIVVCHLGEMKSLTDVDVLHSSKVPCVLHMDSIKGNHSGLKNLVQSYLWEEWRERGMESSTELSSKFSNLRFVPLELPQQENAYDCGLFLLHYLELFLEDAPYTFNPLKISKFSGFLSANWFLPFEASLKRRVIQRLIYELLDDGSPEASVADSSDGSQSSGTQEVECQNICNVDPLPEDSSLLAGNSVIESGRETDANLLAEFCMKSSQGMVLREFVNSRDVGPLLDRTLSFEQQGYYNFDNTLSSVEPEETDMGVAYALYIPAGHSGDSDVKEIMGATTSRGPDTVSLRPGLCMLVENERKDSPEGSIQAMDEDLNTAGTMESNHVDQGGSPDRDLKADRPGSLTPERLDICPLQQSGGVDSGVVISNGVGSEIVHGSDQHENLDPSHSQDDSLLELRLDYDTAWTRQHSDGGAEQEAPNGSPDDGVIHDTDLKLDIGLAANLDLGLAAPQASALVTEEVGVVEEEEPNPKRLRVNPPPGDGHAESMSEDLHL</sequence>
<reference evidence="2" key="1">
    <citation type="journal article" date="2023" name="Front. Plant Sci.">
        <title>Chromosomal-level genome assembly of Melastoma candidum provides insights into trichome evolution.</title>
        <authorList>
            <person name="Zhong Y."/>
            <person name="Wu W."/>
            <person name="Sun C."/>
            <person name="Zou P."/>
            <person name="Liu Y."/>
            <person name="Dai S."/>
            <person name="Zhou R."/>
        </authorList>
    </citation>
    <scope>NUCLEOTIDE SEQUENCE [LARGE SCALE GENOMIC DNA]</scope>
</reference>
<proteinExistence type="predicted"/>
<accession>A0ACB9NTZ9</accession>
<comment type="caution">
    <text evidence="1">The sequence shown here is derived from an EMBL/GenBank/DDBJ whole genome shotgun (WGS) entry which is preliminary data.</text>
</comment>
<keyword evidence="2" id="KW-1185">Reference proteome</keyword>